<dbReference type="EMBL" id="AP022574">
    <property type="protein sequence ID" value="BBX71644.1"/>
    <property type="molecule type" value="Genomic_DNA"/>
</dbReference>
<dbReference type="Gene3D" id="3.40.960.10">
    <property type="entry name" value="VSR Endonuclease"/>
    <property type="match status" value="1"/>
</dbReference>
<reference evidence="1 2" key="1">
    <citation type="journal article" date="2019" name="Emerg. Microbes Infect.">
        <title>Comprehensive subspecies identification of 175 nontuberculous mycobacteria species based on 7547 genomic profiles.</title>
        <authorList>
            <person name="Matsumoto Y."/>
            <person name="Kinjo T."/>
            <person name="Motooka D."/>
            <person name="Nabeya D."/>
            <person name="Jung N."/>
            <person name="Uechi K."/>
            <person name="Horii T."/>
            <person name="Iida T."/>
            <person name="Fujita J."/>
            <person name="Nakamura S."/>
        </authorList>
    </citation>
    <scope>NUCLEOTIDE SEQUENCE [LARGE SCALE GENOMIC DNA]</scope>
    <source>
        <strain evidence="1 2">JCM 13323</strain>
    </source>
</reference>
<dbReference type="RefSeq" id="WP_163726402.1">
    <property type="nucleotide sequence ID" value="NZ_AP022574.1"/>
</dbReference>
<name>A0A7I7MH23_9MYCO</name>
<dbReference type="SUPFAM" id="SSF52980">
    <property type="entry name" value="Restriction endonuclease-like"/>
    <property type="match status" value="1"/>
</dbReference>
<keyword evidence="2" id="KW-1185">Reference proteome</keyword>
<sequence>MDDQLDALFAGQGGVATSAQILQHLTRRRFEAAVNTGVLERLWQGIYCVGEPTDQLRLRGLDLSCGRPVAVCLGTAAAMFGFDTEQPAELHVLDPPRCALRNADGLVVHRRDGAPLVVVDGRRATSPAWTAVEVARALRRPRALATLDAALRSGTCSRPDLWRAAVEQKGRRGIVAVRDLLPLADPRSESPMESEARLAMLDGGLPVPELQYEIVDGNGDLRRLDFAWPDDRVAAEYDGVAWHSGPEAMVSDRRRQNALADVDWTVVPIVSDDVRYRAREMVARIERQLWRARAA</sequence>
<evidence type="ECO:0000313" key="2">
    <source>
        <dbReference type="Proteomes" id="UP000466514"/>
    </source>
</evidence>
<protein>
    <recommendedName>
        <fullName evidence="3">Cullin, a subunit of E3 ubiquitin ligase</fullName>
    </recommendedName>
</protein>
<dbReference type="AlphaFoldDB" id="A0A7I7MH23"/>
<evidence type="ECO:0008006" key="3">
    <source>
        <dbReference type="Google" id="ProtNLM"/>
    </source>
</evidence>
<dbReference type="InterPro" id="IPR011335">
    <property type="entry name" value="Restrct_endonuc-II-like"/>
</dbReference>
<dbReference type="Proteomes" id="UP000466514">
    <property type="component" value="Chromosome"/>
</dbReference>
<gene>
    <name evidence="1" type="ORF">MPSYJ_51050</name>
</gene>
<proteinExistence type="predicted"/>
<accession>A0A7I7MH23</accession>
<dbReference type="KEGG" id="mpsc:MPSYJ_51050"/>
<organism evidence="1 2">
    <name type="scientific">Mycolicibacterium psychrotolerans</name>
    <dbReference type="NCBI Taxonomy" id="216929"/>
    <lineage>
        <taxon>Bacteria</taxon>
        <taxon>Bacillati</taxon>
        <taxon>Actinomycetota</taxon>
        <taxon>Actinomycetes</taxon>
        <taxon>Mycobacteriales</taxon>
        <taxon>Mycobacteriaceae</taxon>
        <taxon>Mycolicibacterium</taxon>
    </lineage>
</organism>
<evidence type="ECO:0000313" key="1">
    <source>
        <dbReference type="EMBL" id="BBX71644.1"/>
    </source>
</evidence>